<evidence type="ECO:0000313" key="2">
    <source>
        <dbReference type="Proteomes" id="UP000017836"/>
    </source>
</evidence>
<dbReference type="Gramene" id="ERM93884">
    <property type="protein sequence ID" value="ERM93884"/>
    <property type="gene ID" value="AMTR_s00139p00094130"/>
</dbReference>
<dbReference type="Proteomes" id="UP000017836">
    <property type="component" value="Unassembled WGS sequence"/>
</dbReference>
<dbReference type="AlphaFoldDB" id="W1NFA5"/>
<organism evidence="1 2">
    <name type="scientific">Amborella trichopoda</name>
    <dbReference type="NCBI Taxonomy" id="13333"/>
    <lineage>
        <taxon>Eukaryota</taxon>
        <taxon>Viridiplantae</taxon>
        <taxon>Streptophyta</taxon>
        <taxon>Embryophyta</taxon>
        <taxon>Tracheophyta</taxon>
        <taxon>Spermatophyta</taxon>
        <taxon>Magnoliopsida</taxon>
        <taxon>Amborellales</taxon>
        <taxon>Amborellaceae</taxon>
        <taxon>Amborella</taxon>
    </lineage>
</organism>
<dbReference type="EMBL" id="KI397552">
    <property type="protein sequence ID" value="ERM93884.1"/>
    <property type="molecule type" value="Genomic_DNA"/>
</dbReference>
<gene>
    <name evidence="1" type="ORF">AMTR_s00139p00094130</name>
</gene>
<reference evidence="2" key="1">
    <citation type="journal article" date="2013" name="Science">
        <title>The Amborella genome and the evolution of flowering plants.</title>
        <authorList>
            <consortium name="Amborella Genome Project"/>
        </authorList>
    </citation>
    <scope>NUCLEOTIDE SEQUENCE [LARGE SCALE GENOMIC DNA]</scope>
</reference>
<proteinExistence type="predicted"/>
<dbReference type="HOGENOM" id="CLU_1356308_0_0_1"/>
<sequence length="202" mass="22656">MLLPSAFTVAWDSKEGITSDSSRLMMGDSLARAGAGGKEEAFKSSIEVSTIEGGTTLLVIALTAAWAGIHRIGEINQRFSSNQKEINIIHLCQVVKKLRGNDCQRYNSNSMCQNQSHDWTINCNLHFRISFFTIQRGCTIQGGIYTFHNSKTITCTTQMRGVCTRRIITFHDNRKINSPSKEFAYRSFSRRRNKGVGSRVPI</sequence>
<evidence type="ECO:0000313" key="1">
    <source>
        <dbReference type="EMBL" id="ERM93884.1"/>
    </source>
</evidence>
<accession>W1NFA5</accession>
<keyword evidence="2" id="KW-1185">Reference proteome</keyword>
<name>W1NFA5_AMBTC</name>
<protein>
    <submittedName>
        <fullName evidence="1">Uncharacterized protein</fullName>
    </submittedName>
</protein>